<dbReference type="OMA" id="NEIVLFP"/>
<dbReference type="PANTHER" id="PTHR31111">
    <property type="entry name" value="BNAA05G37150D PROTEIN-RELATED"/>
    <property type="match status" value="1"/>
</dbReference>
<dbReference type="PANTHER" id="PTHR31111:SF125">
    <property type="entry name" value="F-BOX PROTEIN CPR30-LIKE"/>
    <property type="match status" value="1"/>
</dbReference>
<dbReference type="InterPro" id="IPR017451">
    <property type="entry name" value="F-box-assoc_interact_dom"/>
</dbReference>
<protein>
    <recommendedName>
        <fullName evidence="1">F-box associated beta-propeller type 3 domain-containing protein</fullName>
    </recommendedName>
</protein>
<keyword evidence="3" id="KW-1185">Reference proteome</keyword>
<reference evidence="3" key="1">
    <citation type="journal article" date="2015" name="Nat. Plants">
        <title>Genome expansion of Arabis alpina linked with retrotransposition and reduced symmetric DNA methylation.</title>
        <authorList>
            <person name="Willing E.M."/>
            <person name="Rawat V."/>
            <person name="Mandakova T."/>
            <person name="Maumus F."/>
            <person name="James G.V."/>
            <person name="Nordstroem K.J."/>
            <person name="Becker C."/>
            <person name="Warthmann N."/>
            <person name="Chica C."/>
            <person name="Szarzynska B."/>
            <person name="Zytnicki M."/>
            <person name="Albani M.C."/>
            <person name="Kiefer C."/>
            <person name="Bergonzi S."/>
            <person name="Castaings L."/>
            <person name="Mateos J.L."/>
            <person name="Berns M.C."/>
            <person name="Bujdoso N."/>
            <person name="Piofczyk T."/>
            <person name="de Lorenzo L."/>
            <person name="Barrero-Sicilia C."/>
            <person name="Mateos I."/>
            <person name="Piednoel M."/>
            <person name="Hagmann J."/>
            <person name="Chen-Min-Tao R."/>
            <person name="Iglesias-Fernandez R."/>
            <person name="Schuster S.C."/>
            <person name="Alonso-Blanco C."/>
            <person name="Roudier F."/>
            <person name="Carbonero P."/>
            <person name="Paz-Ares J."/>
            <person name="Davis S.J."/>
            <person name="Pecinka A."/>
            <person name="Quesneville H."/>
            <person name="Colot V."/>
            <person name="Lysak M.A."/>
            <person name="Weigel D."/>
            <person name="Coupland G."/>
            <person name="Schneeberger K."/>
        </authorList>
    </citation>
    <scope>NUCLEOTIDE SEQUENCE [LARGE SCALE GENOMIC DNA]</scope>
    <source>
        <strain evidence="3">cv. Pajares</strain>
    </source>
</reference>
<feature type="domain" description="F-box associated beta-propeller type 3" evidence="1">
    <location>
        <begin position="6"/>
        <end position="220"/>
    </location>
</feature>
<dbReference type="Pfam" id="PF08268">
    <property type="entry name" value="FBA_3"/>
    <property type="match status" value="1"/>
</dbReference>
<proteinExistence type="predicted"/>
<name>A0A087HGZ7_ARAAL</name>
<dbReference type="OrthoDB" id="1028232at2759"/>
<dbReference type="Proteomes" id="UP000029120">
    <property type="component" value="Chromosome 2"/>
</dbReference>
<dbReference type="AlphaFoldDB" id="A0A087HGZ7"/>
<dbReference type="NCBIfam" id="TIGR01640">
    <property type="entry name" value="F_box_assoc_1"/>
    <property type="match status" value="1"/>
</dbReference>
<organism evidence="2 3">
    <name type="scientific">Arabis alpina</name>
    <name type="common">Alpine rock-cress</name>
    <dbReference type="NCBI Taxonomy" id="50452"/>
    <lineage>
        <taxon>Eukaryota</taxon>
        <taxon>Viridiplantae</taxon>
        <taxon>Streptophyta</taxon>
        <taxon>Embryophyta</taxon>
        <taxon>Tracheophyta</taxon>
        <taxon>Spermatophyta</taxon>
        <taxon>Magnoliopsida</taxon>
        <taxon>eudicotyledons</taxon>
        <taxon>Gunneridae</taxon>
        <taxon>Pentapetalae</taxon>
        <taxon>rosids</taxon>
        <taxon>malvids</taxon>
        <taxon>Brassicales</taxon>
        <taxon>Brassicaceae</taxon>
        <taxon>Arabideae</taxon>
        <taxon>Arabis</taxon>
    </lineage>
</organism>
<evidence type="ECO:0000313" key="2">
    <source>
        <dbReference type="EMBL" id="KFK41399.1"/>
    </source>
</evidence>
<gene>
    <name evidence="2" type="ordered locus">AALP_Aa2g125600</name>
</gene>
<dbReference type="eggNOG" id="ENOG502SNHU">
    <property type="taxonomic scope" value="Eukaryota"/>
</dbReference>
<dbReference type="Gramene" id="KFK41399">
    <property type="protein sequence ID" value="KFK41399"/>
    <property type="gene ID" value="AALP_AA2G125600"/>
</dbReference>
<evidence type="ECO:0000313" key="3">
    <source>
        <dbReference type="Proteomes" id="UP000029120"/>
    </source>
</evidence>
<accession>A0A087HGZ7</accession>
<dbReference type="EMBL" id="CM002870">
    <property type="protein sequence ID" value="KFK41399.1"/>
    <property type="molecule type" value="Genomic_DNA"/>
</dbReference>
<sequence>MIRLRQFKLLSMTRRSSGTGIRNVTEEHQILTLGNGKLSWRMIECSIPHYPLSDGICINGVLYYRAAVIGFAGKFTIVCFDIRSEKFKLIEKEENTVVGAVLVNYKGKLATLRSDNQMSVFSLGSKSFDLCVLEDAEKHEWSTHTYVLTPSLTDILPLNGIDIKGVTSTGEIVLSPNPGYPPGPFYLVYYNLERNTFIEVEIQGIDLSDHHKVHPFIDHVEDVKLGGVFKTA</sequence>
<dbReference type="InterPro" id="IPR013187">
    <property type="entry name" value="F-box-assoc_dom_typ3"/>
</dbReference>
<evidence type="ECO:0000259" key="1">
    <source>
        <dbReference type="Pfam" id="PF08268"/>
    </source>
</evidence>